<evidence type="ECO:0000256" key="3">
    <source>
        <dbReference type="ARBA" id="ARBA00022906"/>
    </source>
</evidence>
<evidence type="ECO:0000313" key="9">
    <source>
        <dbReference type="EMBL" id="ELT51234.1"/>
    </source>
</evidence>
<evidence type="ECO:0000256" key="7">
    <source>
        <dbReference type="SAM" id="Phobius"/>
    </source>
</evidence>
<feature type="transmembrane region" description="Helical" evidence="7">
    <location>
        <begin position="117"/>
        <end position="134"/>
    </location>
</feature>
<evidence type="ECO:0000256" key="1">
    <source>
        <dbReference type="ARBA" id="ARBA00004141"/>
    </source>
</evidence>
<dbReference type="Proteomes" id="UP000011971">
    <property type="component" value="Unassembled WGS sequence"/>
</dbReference>
<comment type="caution">
    <text evidence="9">The sequence shown here is derived from an EMBL/GenBank/DDBJ whole genome shotgun (WGS) entry which is preliminary data.</text>
</comment>
<keyword evidence="3" id="KW-0406">Ion transport</keyword>
<feature type="transmembrane region" description="Helical" evidence="7">
    <location>
        <begin position="146"/>
        <end position="170"/>
    </location>
</feature>
<dbReference type="SUPFAM" id="SSF161111">
    <property type="entry name" value="Cation efflux protein transmembrane domain-like"/>
    <property type="match status" value="1"/>
</dbReference>
<proteinExistence type="predicted"/>
<dbReference type="PANTHER" id="PTHR11562:SF17">
    <property type="entry name" value="RE54080P-RELATED"/>
    <property type="match status" value="1"/>
</dbReference>
<evidence type="ECO:0000256" key="4">
    <source>
        <dbReference type="ARBA" id="ARBA00022989"/>
    </source>
</evidence>
<feature type="compositionally biased region" description="Basic and acidic residues" evidence="6">
    <location>
        <begin position="43"/>
        <end position="70"/>
    </location>
</feature>
<dbReference type="InterPro" id="IPR050681">
    <property type="entry name" value="CDF/SLC30A"/>
</dbReference>
<dbReference type="PATRIC" id="fig|1234597.4.peg.54"/>
<dbReference type="InterPro" id="IPR027469">
    <property type="entry name" value="Cation_efflux_TMD_sf"/>
</dbReference>
<dbReference type="InterPro" id="IPR058533">
    <property type="entry name" value="Cation_efflux_TM"/>
</dbReference>
<dbReference type="GO" id="GO:0005886">
    <property type="term" value="C:plasma membrane"/>
    <property type="evidence" value="ECO:0007669"/>
    <property type="project" value="TreeGrafter"/>
</dbReference>
<accession>M5K2Z3</accession>
<dbReference type="Pfam" id="PF01545">
    <property type="entry name" value="Cation_efflux"/>
    <property type="match status" value="1"/>
</dbReference>
<evidence type="ECO:0000256" key="6">
    <source>
        <dbReference type="SAM" id="MobiDB-lite"/>
    </source>
</evidence>
<keyword evidence="4 7" id="KW-1133">Transmembrane helix</keyword>
<protein>
    <submittedName>
        <fullName evidence="9">Cation diffusion facilitator family transporter</fullName>
    </submittedName>
</protein>
<evidence type="ECO:0000256" key="5">
    <source>
        <dbReference type="ARBA" id="ARBA00023136"/>
    </source>
</evidence>
<keyword evidence="3" id="KW-0864">Zinc transport</keyword>
<dbReference type="Gene3D" id="1.20.1510.10">
    <property type="entry name" value="Cation efflux protein transmembrane domain"/>
    <property type="match status" value="1"/>
</dbReference>
<feature type="transmembrane region" description="Helical" evidence="7">
    <location>
        <begin position="84"/>
        <end position="111"/>
    </location>
</feature>
<dbReference type="AlphaFoldDB" id="M5K2Z3"/>
<dbReference type="NCBIfam" id="TIGR01297">
    <property type="entry name" value="CDF"/>
    <property type="match status" value="1"/>
</dbReference>
<gene>
    <name evidence="9" type="ORF">D584_00255</name>
</gene>
<feature type="transmembrane region" description="Helical" evidence="7">
    <location>
        <begin position="249"/>
        <end position="267"/>
    </location>
</feature>
<feature type="domain" description="Cation efflux protein transmembrane" evidence="8">
    <location>
        <begin position="84"/>
        <end position="275"/>
    </location>
</feature>
<comment type="subcellular location">
    <subcellularLocation>
        <location evidence="1">Membrane</location>
        <topology evidence="1">Multi-pass membrane protein</topology>
    </subcellularLocation>
</comment>
<sequence length="376" mass="41337">MGDQPDSRFDFRTAKNVSKAVDKLIHEHVFTYQFITRTDAMTHSHDHAGHDHADHSDHGHAGHDHSDPNHSHVPVVSRDNERKILISFFIIFTFMIVEGVGGLISGSLALLADAGHMLTDAVALGLAFLAFRLGRRAADSKRTFGYARFEVVAGLINALTLFGIVIWIVYEAYERIQEPYEILAGPMMLVAILGLLVNLFVLWYLTRGDTDHVNVKGAVLHVMGDLLGSVGAIAASIIIWYTGWTPIDPILSVVVSLLILRSAWALLKNALHILLEGAPDDAGADAIKDHLERTVQGVKAISHIHVWSITSGRVLATLQLHPQPDANIPDTVRMIEKELNDKFKIEHPTVGISWDEVAVCSLKEPAPIDLHAGHSH</sequence>
<organism evidence="9 10">
    <name type="scientific">Brucella intermedia M86</name>
    <dbReference type="NCBI Taxonomy" id="1234597"/>
    <lineage>
        <taxon>Bacteria</taxon>
        <taxon>Pseudomonadati</taxon>
        <taxon>Pseudomonadota</taxon>
        <taxon>Alphaproteobacteria</taxon>
        <taxon>Hyphomicrobiales</taxon>
        <taxon>Brucellaceae</taxon>
        <taxon>Brucella/Ochrobactrum group</taxon>
        <taxon>Brucella</taxon>
    </lineage>
</organism>
<dbReference type="InterPro" id="IPR002524">
    <property type="entry name" value="Cation_efflux"/>
</dbReference>
<keyword evidence="2 7" id="KW-0812">Transmembrane</keyword>
<dbReference type="EMBL" id="AOGE01000001">
    <property type="protein sequence ID" value="ELT51234.1"/>
    <property type="molecule type" value="Genomic_DNA"/>
</dbReference>
<dbReference type="PANTHER" id="PTHR11562">
    <property type="entry name" value="CATION EFFLUX PROTEIN/ ZINC TRANSPORTER"/>
    <property type="match status" value="1"/>
</dbReference>
<keyword evidence="5 7" id="KW-0472">Membrane</keyword>
<reference evidence="9 10" key="1">
    <citation type="journal article" date="2013" name="Gut Pathog.">
        <title>Draft genome of Ochrobactrum intermedium strain M86 isolated from non-ulcer dyspeptic individual from India.</title>
        <authorList>
            <person name="Kulkarni G."/>
            <person name="Dhotre D."/>
            <person name="Dharne M."/>
            <person name="Shetty S."/>
            <person name="Chowdhury S."/>
            <person name="Misra V."/>
            <person name="Misra S."/>
            <person name="Patole M."/>
            <person name="Shouche Y."/>
        </authorList>
    </citation>
    <scope>NUCLEOTIDE SEQUENCE [LARGE SCALE GENOMIC DNA]</scope>
    <source>
        <strain evidence="9 10">M86</strain>
    </source>
</reference>
<feature type="region of interest" description="Disordered" evidence="6">
    <location>
        <begin position="43"/>
        <end position="74"/>
    </location>
</feature>
<evidence type="ECO:0000256" key="2">
    <source>
        <dbReference type="ARBA" id="ARBA00022692"/>
    </source>
</evidence>
<keyword evidence="3" id="KW-0862">Zinc</keyword>
<feature type="transmembrane region" description="Helical" evidence="7">
    <location>
        <begin position="218"/>
        <end position="243"/>
    </location>
</feature>
<keyword evidence="3" id="KW-0813">Transport</keyword>
<name>M5K2Z3_9HYPH</name>
<evidence type="ECO:0000313" key="10">
    <source>
        <dbReference type="Proteomes" id="UP000011971"/>
    </source>
</evidence>
<evidence type="ECO:0000259" key="8">
    <source>
        <dbReference type="Pfam" id="PF01545"/>
    </source>
</evidence>
<feature type="transmembrane region" description="Helical" evidence="7">
    <location>
        <begin position="182"/>
        <end position="206"/>
    </location>
</feature>
<dbReference type="GO" id="GO:0005385">
    <property type="term" value="F:zinc ion transmembrane transporter activity"/>
    <property type="evidence" value="ECO:0007669"/>
    <property type="project" value="TreeGrafter"/>
</dbReference>